<dbReference type="EMBL" id="CAJNON010001339">
    <property type="protein sequence ID" value="CAF1453734.1"/>
    <property type="molecule type" value="Genomic_DNA"/>
</dbReference>
<evidence type="ECO:0000256" key="5">
    <source>
        <dbReference type="PROSITE-ProRule" id="PRU00504"/>
    </source>
</evidence>
<dbReference type="PANTHER" id="PTHR24104">
    <property type="entry name" value="E3 UBIQUITIN-PROTEIN LIGASE NHLRC1-RELATED"/>
    <property type="match status" value="1"/>
</dbReference>
<sequence length="1384" mass="155843">MKNIKIFFDTLAVSYNQPKFCSNVSWNQNATIFANSSTIGTTPYSIFINTDNTVYALNRIHNQIQIWLNDSINLTRTISGGFSNSWSFFVTTNGDIYVDNTNASSSVDKWALNSNSSVPVMYVSSACYSLFVDINDTLYCSINALHQVVTKSLNNVSNMTTIVAGTGCPGSISNMLYNPRGIFVNTNLDLYIADYTNNRIQLYQSGQLSGTTVTGVTSSTTTITLYQPTGIVLDTDNYLFIVDRGYQRIVGEGPNGFRCIIGCSGSSLNQLNSPQAMAFDSNGNIFVIDSSTNQIVKFDLLTNFCDEVTTTEKTITVTMNNVTSASNIITSQSNNLIINSSKIVSYNQPKFCQNTSWEQNSTTFASNSTSPYSIFINTNHIVYVVDRINNRIQAWFNGSINPTTIISTNLSNPFAFFVTTTGDIYIDNGGSNGRVDKWALNSNISVPAMYISKACYGLFIDINDTLYCSMNSLHQVVTKSIHSVSNTLTLVAGTGCSGSASNMLYNPHGIFVDINLNLYVADYGNNRIQFYQSGQLSGITITGNGSSITLFQPTGIVLDADNYLFIVDSGNNRIIGEGPNGFRCIIGCSSSSRLAFNQSSSSQTMAFDSNGNIFVTDPFNNQIRKFDLLTNFCDETTSAMVQTTTELLTTTNRTIFKACLPPTVTLIPDTSPIEFRRSQNFYISSIIQFNCNSSLSMTTKWTIKNCSLNCSHKITLDQQIITTLTELYIPSRTLAYGIYQLELTVTMINLPSLIRSSSSSVYVRIIPSTITANLVQLGTSMITRGNQQDLTLDPGTFSINPNENLFDTNNWNYEYYCRVYGLYEFPNLNGSLLSIDDQRTDPSNPSCLSNQSNRTSWQFDGTILSPTSSLIILADSLKSNRTYQFMVQMENRQNSLIQSIEIRPFEMSTNTSSLSTIYSNKGHLQLVLDNFVFKLNKRTETKNYWKCTVMNCPVHIHTNTNNDLINTKGEHNHFPESEDFLVKKFRAVLKERVVNETIAIEKIYDEEITKAKFSSDMLASIPLIHHMRMIIFRNISSCFFSLESGLNRARRKLTPTLPTSNLFDIPPAYQTTASGETFLICDKMISRKKRMLVFSSPKQLQLLFEGSMVFLDGTFLATPPCFDQIFTIHCLKFESAFPCVFAVLPDRKKSTYQELFKELKSIAISMGQIWQPEQIMSDFETSLMPAVSTEFPMCVHKGCYYHYSQCLYRRIQSSGLAVDYTHDESLRSCCKKLMALPFLPVDEVETSFYTLRTTADQEVKKKLRDIFLYFDNYWLNTVPVEMWNVYGCNNRTNNICEGYHSRLNRRIERAHGNIWSFIKCIINEESRFQHLYVQIITGAQRRPTPRSKNNSQRRIDALMARYKNKDIDSEQLLDNLSLLIGKKN</sequence>
<organism evidence="9 10">
    <name type="scientific">Adineta steineri</name>
    <dbReference type="NCBI Taxonomy" id="433720"/>
    <lineage>
        <taxon>Eukaryota</taxon>
        <taxon>Metazoa</taxon>
        <taxon>Spiralia</taxon>
        <taxon>Gnathifera</taxon>
        <taxon>Rotifera</taxon>
        <taxon>Eurotatoria</taxon>
        <taxon>Bdelloidea</taxon>
        <taxon>Adinetida</taxon>
        <taxon>Adinetidae</taxon>
        <taxon>Adineta</taxon>
    </lineage>
</organism>
<gene>
    <name evidence="9" type="ORF">VCS650_LOCUS39631</name>
</gene>
<evidence type="ECO:0000256" key="2">
    <source>
        <dbReference type="ARBA" id="ARBA00022737"/>
    </source>
</evidence>
<protein>
    <submittedName>
        <fullName evidence="9">Uncharacterized protein</fullName>
    </submittedName>
</protein>
<feature type="domain" description="MULE transposase" evidence="8">
    <location>
        <begin position="1109"/>
        <end position="1204"/>
    </location>
</feature>
<evidence type="ECO:0000256" key="1">
    <source>
        <dbReference type="ARBA" id="ARBA00022723"/>
    </source>
</evidence>
<evidence type="ECO:0000259" key="6">
    <source>
        <dbReference type="Pfam" id="PF02010"/>
    </source>
</evidence>
<dbReference type="OrthoDB" id="346529at2759"/>
<feature type="domain" description="PKD/REJ-like" evidence="6">
    <location>
        <begin position="687"/>
        <end position="895"/>
    </location>
</feature>
<dbReference type="GO" id="GO:0008270">
    <property type="term" value="F:zinc ion binding"/>
    <property type="evidence" value="ECO:0007669"/>
    <property type="project" value="UniProtKB-KW"/>
</dbReference>
<feature type="repeat" description="NHL" evidence="5">
    <location>
        <begin position="176"/>
        <end position="206"/>
    </location>
</feature>
<dbReference type="Pfam" id="PF01436">
    <property type="entry name" value="NHL"/>
    <property type="match status" value="1"/>
</dbReference>
<comment type="caution">
    <text evidence="9">The sequence shown here is derived from an EMBL/GenBank/DDBJ whole genome shotgun (WGS) entry which is preliminary data.</text>
</comment>
<evidence type="ECO:0000256" key="3">
    <source>
        <dbReference type="ARBA" id="ARBA00022771"/>
    </source>
</evidence>
<name>A0A815PUP0_9BILA</name>
<keyword evidence="1" id="KW-0479">Metal-binding</keyword>
<evidence type="ECO:0000259" key="8">
    <source>
        <dbReference type="Pfam" id="PF10551"/>
    </source>
</evidence>
<feature type="repeat" description="NHL" evidence="5">
    <location>
        <begin position="258"/>
        <end position="301"/>
    </location>
</feature>
<dbReference type="Pfam" id="PF02010">
    <property type="entry name" value="REJ"/>
    <property type="match status" value="1"/>
</dbReference>
<evidence type="ECO:0000313" key="9">
    <source>
        <dbReference type="EMBL" id="CAF1453734.1"/>
    </source>
</evidence>
<keyword evidence="4" id="KW-0862">Zinc</keyword>
<feature type="repeat" description="NHL" evidence="5">
    <location>
        <begin position="495"/>
        <end position="534"/>
    </location>
</feature>
<dbReference type="InterPro" id="IPR001258">
    <property type="entry name" value="NHL_repeat"/>
</dbReference>
<keyword evidence="2" id="KW-0677">Repeat</keyword>
<dbReference type="Gene3D" id="2.120.10.30">
    <property type="entry name" value="TolB, C-terminal domain"/>
    <property type="match status" value="3"/>
</dbReference>
<evidence type="ECO:0000256" key="4">
    <source>
        <dbReference type="ARBA" id="ARBA00022833"/>
    </source>
</evidence>
<reference evidence="9" key="1">
    <citation type="submission" date="2021-02" db="EMBL/GenBank/DDBJ databases">
        <authorList>
            <person name="Nowell W R."/>
        </authorList>
    </citation>
    <scope>NUCLEOTIDE SEQUENCE</scope>
</reference>
<dbReference type="InterPro" id="IPR002859">
    <property type="entry name" value="PKD/REJ-like"/>
</dbReference>
<evidence type="ECO:0000259" key="7">
    <source>
        <dbReference type="Pfam" id="PF04500"/>
    </source>
</evidence>
<dbReference type="Pfam" id="PF04500">
    <property type="entry name" value="FLYWCH"/>
    <property type="match status" value="1"/>
</dbReference>
<dbReference type="InterPro" id="IPR018289">
    <property type="entry name" value="MULE_transposase_dom"/>
</dbReference>
<evidence type="ECO:0000313" key="10">
    <source>
        <dbReference type="Proteomes" id="UP000663891"/>
    </source>
</evidence>
<dbReference type="SUPFAM" id="SSF101898">
    <property type="entry name" value="NHL repeat"/>
    <property type="match status" value="2"/>
</dbReference>
<dbReference type="InterPro" id="IPR050952">
    <property type="entry name" value="TRIM-NHL_E3_ligases"/>
</dbReference>
<dbReference type="InterPro" id="IPR011042">
    <property type="entry name" value="6-blade_b-propeller_TolB-like"/>
</dbReference>
<dbReference type="Pfam" id="PF10551">
    <property type="entry name" value="MULE"/>
    <property type="match status" value="1"/>
</dbReference>
<dbReference type="PROSITE" id="PS51125">
    <property type="entry name" value="NHL"/>
    <property type="match status" value="3"/>
</dbReference>
<dbReference type="InterPro" id="IPR007588">
    <property type="entry name" value="Znf_FLYWCH"/>
</dbReference>
<dbReference type="CDD" id="cd05819">
    <property type="entry name" value="NHL"/>
    <property type="match status" value="2"/>
</dbReference>
<dbReference type="Gene3D" id="2.20.25.240">
    <property type="match status" value="1"/>
</dbReference>
<feature type="domain" description="FLYWCH-type" evidence="7">
    <location>
        <begin position="918"/>
        <end position="973"/>
    </location>
</feature>
<accession>A0A815PUP0</accession>
<dbReference type="Proteomes" id="UP000663891">
    <property type="component" value="Unassembled WGS sequence"/>
</dbReference>
<keyword evidence="3" id="KW-0863">Zinc-finger</keyword>
<proteinExistence type="predicted"/>